<feature type="signal peptide" evidence="1">
    <location>
        <begin position="1"/>
        <end position="23"/>
    </location>
</feature>
<organism evidence="2 3">
    <name type="scientific">Martelella mediterranea DSM 17316</name>
    <dbReference type="NCBI Taxonomy" id="1122214"/>
    <lineage>
        <taxon>Bacteria</taxon>
        <taxon>Pseudomonadati</taxon>
        <taxon>Pseudomonadota</taxon>
        <taxon>Alphaproteobacteria</taxon>
        <taxon>Hyphomicrobiales</taxon>
        <taxon>Aurantimonadaceae</taxon>
        <taxon>Martelella</taxon>
    </lineage>
</organism>
<feature type="chain" id="PRO_5010707289" evidence="1">
    <location>
        <begin position="24"/>
        <end position="213"/>
    </location>
</feature>
<dbReference type="AlphaFoldDB" id="A0A1U9Z254"/>
<accession>A0A1U9Z254</accession>
<dbReference type="EMBL" id="CP020330">
    <property type="protein sequence ID" value="AQZ51758.1"/>
    <property type="molecule type" value="Genomic_DNA"/>
</dbReference>
<proteinExistence type="predicted"/>
<keyword evidence="1" id="KW-0732">Signal</keyword>
<dbReference type="RefSeq" id="WP_018063646.1">
    <property type="nucleotide sequence ID" value="NZ_AQWH01000004.1"/>
</dbReference>
<dbReference type="Proteomes" id="UP000191135">
    <property type="component" value="Chromosome"/>
</dbReference>
<name>A0A1U9Z254_9HYPH</name>
<evidence type="ECO:0000313" key="3">
    <source>
        <dbReference type="Proteomes" id="UP000191135"/>
    </source>
</evidence>
<keyword evidence="3" id="KW-1185">Reference proteome</keyword>
<protein>
    <submittedName>
        <fullName evidence="2">Uncharacterized protein</fullName>
    </submittedName>
</protein>
<gene>
    <name evidence="2" type="ORF">Mame_02429</name>
</gene>
<dbReference type="OrthoDB" id="8029042at2"/>
<evidence type="ECO:0000256" key="1">
    <source>
        <dbReference type="SAM" id="SignalP"/>
    </source>
</evidence>
<reference evidence="2 3" key="1">
    <citation type="submission" date="2017-03" db="EMBL/GenBank/DDBJ databases">
        <title>Foreign affairs: Plasmid Transfer between Roseobacters and Rhizobia.</title>
        <authorList>
            <person name="Bartling P."/>
            <person name="Bunk B."/>
            <person name="Overmann J."/>
            <person name="Brinkmann H."/>
            <person name="Petersen J."/>
        </authorList>
    </citation>
    <scope>NUCLEOTIDE SEQUENCE [LARGE SCALE GENOMIC DNA]</scope>
    <source>
        <strain evidence="2 3">MACL11</strain>
    </source>
</reference>
<evidence type="ECO:0000313" key="2">
    <source>
        <dbReference type="EMBL" id="AQZ51758.1"/>
    </source>
</evidence>
<sequence length="213" mass="23081" precursor="true">MRLLKLNVTLLTFFAGLVVSAQAYDTKQTNHFGFTTTDIDNNFKVAAMCTVSGGSSEELLDSAADWLPAIGSTLMGGIKWAALDKGEVLCGLRHYEGPGAFTFPADTKGFELTIRAYQDGNQIGKDLSPRNACNNSLPFRVNMLGACWEKGEKRSLDRKEADYVVACIETEVPSSNETLSFLVYAGSAPQEIETEVASQATNVLKTGCAQRTF</sequence>
<dbReference type="KEGG" id="mmed:Mame_02429"/>